<feature type="domain" description="Capsule biosynthesis GfcC-like C-terminal" evidence="1">
    <location>
        <begin position="112"/>
        <end position="197"/>
    </location>
</feature>
<name>A0A178K8V1_9GAMM</name>
<feature type="domain" description="Capsule biosynthesis GfcC-like N-terminal" evidence="2">
    <location>
        <begin position="9"/>
        <end position="94"/>
    </location>
</feature>
<dbReference type="EMBL" id="LVHF01000028">
    <property type="protein sequence ID" value="OAN13527.1"/>
    <property type="molecule type" value="Genomic_DNA"/>
</dbReference>
<dbReference type="Pfam" id="PF20616">
    <property type="entry name" value="Caps_syn_GfcC_N"/>
    <property type="match status" value="1"/>
</dbReference>
<dbReference type="InterPro" id="IPR046459">
    <property type="entry name" value="Caps_syn_GfcC_N"/>
</dbReference>
<reference evidence="3 4" key="1">
    <citation type="submission" date="2016-03" db="EMBL/GenBank/DDBJ databases">
        <title>Photobacterium proteolyticum sp. nov. a protease producing bacterium isolated from ocean sediments of Laizhou Bay.</title>
        <authorList>
            <person name="Li Y."/>
        </authorList>
    </citation>
    <scope>NUCLEOTIDE SEQUENCE [LARGE SCALE GENOMIC DNA]</scope>
    <source>
        <strain evidence="3 4">R-40508</strain>
    </source>
</reference>
<evidence type="ECO:0000259" key="1">
    <source>
        <dbReference type="Pfam" id="PF06251"/>
    </source>
</evidence>
<organism evidence="3 4">
    <name type="scientific">Photobacterium jeanii</name>
    <dbReference type="NCBI Taxonomy" id="858640"/>
    <lineage>
        <taxon>Bacteria</taxon>
        <taxon>Pseudomonadati</taxon>
        <taxon>Pseudomonadota</taxon>
        <taxon>Gammaproteobacteria</taxon>
        <taxon>Vibrionales</taxon>
        <taxon>Vibrionaceae</taxon>
        <taxon>Photobacterium</taxon>
    </lineage>
</organism>
<proteinExistence type="predicted"/>
<keyword evidence="4" id="KW-1185">Reference proteome</keyword>
<evidence type="ECO:0000313" key="3">
    <source>
        <dbReference type="EMBL" id="OAN13527.1"/>
    </source>
</evidence>
<protein>
    <submittedName>
        <fullName evidence="3">Uncharacterized protein</fullName>
    </submittedName>
</protein>
<gene>
    <name evidence="3" type="ORF">A3K86_13140</name>
</gene>
<accession>A0A178K8V1</accession>
<dbReference type="Gene3D" id="3.10.20.700">
    <property type="match status" value="1"/>
</dbReference>
<sequence>MQIAKHSLLNSPIYWLQAAIFTQPLEQEKQGLLDLISAQQNNFKQADERFLALKKLHQFIASSHFARREKLSLDYDQVRIQPNANPLLSGALTLQLPARPHQVFVLGAVKNSGAVTWEERKSADDYLEQAETISASDNNTAIVIQPDGRIESHPVAYWNSRYHAIAPGAIIYLPFTGWFSDFEQVNQMVVELLKERVL</sequence>
<evidence type="ECO:0000313" key="4">
    <source>
        <dbReference type="Proteomes" id="UP000078503"/>
    </source>
</evidence>
<evidence type="ECO:0000259" key="2">
    <source>
        <dbReference type="Pfam" id="PF20616"/>
    </source>
</evidence>
<dbReference type="STRING" id="858640.A3K86_13140"/>
<comment type="caution">
    <text evidence="3">The sequence shown here is derived from an EMBL/GenBank/DDBJ whole genome shotgun (WGS) entry which is preliminary data.</text>
</comment>
<dbReference type="Gene3D" id="3.10.560.10">
    <property type="entry name" value="Outer membrane lipoprotein wza domain like"/>
    <property type="match status" value="1"/>
</dbReference>
<dbReference type="Pfam" id="PF06251">
    <property type="entry name" value="Caps_syn_GfcC_C"/>
    <property type="match status" value="1"/>
</dbReference>
<dbReference type="AlphaFoldDB" id="A0A178K8V1"/>
<dbReference type="InterPro" id="IPR010425">
    <property type="entry name" value="Caps_synth_GfcC-like_C"/>
</dbReference>
<dbReference type="Proteomes" id="UP000078503">
    <property type="component" value="Unassembled WGS sequence"/>
</dbReference>